<dbReference type="RefSeq" id="XP_002179301.1">
    <property type="nucleotide sequence ID" value="XM_002179265.1"/>
</dbReference>
<sequence length="195" mass="20854">MKLVLKLILLVLTVSAVAGFVVRPCTVCPSRNPSALAATVDAESGSRTRRGFVTAAVTLGVGAVATLGNNVLPAVAETMDDLAMPTEKEQAAMDHVVPARVLQGLAISSRRAYITIPSLDSANVPSFPHDESEGYQQEAAMKDRLRRKAELQKQAAAPKGLAESMKAEKEKQGEIKKLSKEERRNALCEELGRGC</sequence>
<evidence type="ECO:0000256" key="2">
    <source>
        <dbReference type="SAM" id="SignalP"/>
    </source>
</evidence>
<feature type="compositionally biased region" description="Basic and acidic residues" evidence="1">
    <location>
        <begin position="140"/>
        <end position="151"/>
    </location>
</feature>
<keyword evidence="4" id="KW-1185">Reference proteome</keyword>
<dbReference type="InParanoid" id="B7FX97"/>
<dbReference type="Proteomes" id="UP000000759">
    <property type="component" value="Chromosome 6"/>
</dbReference>
<dbReference type="PaxDb" id="2850-Phatr34994"/>
<keyword evidence="2" id="KW-0732">Signal</keyword>
<feature type="chain" id="PRO_5002852779" evidence="2">
    <location>
        <begin position="20"/>
        <end position="195"/>
    </location>
</feature>
<evidence type="ECO:0000313" key="4">
    <source>
        <dbReference type="Proteomes" id="UP000000759"/>
    </source>
</evidence>
<feature type="region of interest" description="Disordered" evidence="1">
    <location>
        <begin position="120"/>
        <end position="183"/>
    </location>
</feature>
<proteinExistence type="predicted"/>
<dbReference type="GeneID" id="7199962"/>
<evidence type="ECO:0000256" key="1">
    <source>
        <dbReference type="SAM" id="MobiDB-lite"/>
    </source>
</evidence>
<feature type="signal peptide" evidence="2">
    <location>
        <begin position="1"/>
        <end position="19"/>
    </location>
</feature>
<gene>
    <name evidence="3" type="ORF">PHATRDRAFT_34994</name>
</gene>
<accession>B7FX97</accession>
<feature type="compositionally biased region" description="Basic and acidic residues" evidence="1">
    <location>
        <begin position="165"/>
        <end position="183"/>
    </location>
</feature>
<evidence type="ECO:0000313" key="3">
    <source>
        <dbReference type="EMBL" id="EEC49124.1"/>
    </source>
</evidence>
<reference evidence="4" key="2">
    <citation type="submission" date="2008-08" db="EMBL/GenBank/DDBJ databases">
        <authorList>
            <consortium name="Diatom Consortium"/>
            <person name="Grigoriev I."/>
            <person name="Grimwood J."/>
            <person name="Kuo A."/>
            <person name="Otillar R.P."/>
            <person name="Salamov A."/>
            <person name="Detter J.C."/>
            <person name="Lindquist E."/>
            <person name="Shapiro H."/>
            <person name="Lucas S."/>
            <person name="Glavina del Rio T."/>
            <person name="Pitluck S."/>
            <person name="Rokhsar D."/>
            <person name="Bowler C."/>
        </authorList>
    </citation>
    <scope>GENOME REANNOTATION</scope>
    <source>
        <strain evidence="4">CCAP 1055/1</strain>
    </source>
</reference>
<protein>
    <submittedName>
        <fullName evidence="3">Uncharacterized protein</fullName>
    </submittedName>
</protein>
<reference evidence="3 4" key="1">
    <citation type="journal article" date="2008" name="Nature">
        <title>The Phaeodactylum genome reveals the evolutionary history of diatom genomes.</title>
        <authorList>
            <person name="Bowler C."/>
            <person name="Allen A.E."/>
            <person name="Badger J.H."/>
            <person name="Grimwood J."/>
            <person name="Jabbari K."/>
            <person name="Kuo A."/>
            <person name="Maheswari U."/>
            <person name="Martens C."/>
            <person name="Maumus F."/>
            <person name="Otillar R.P."/>
            <person name="Rayko E."/>
            <person name="Salamov A."/>
            <person name="Vandepoele K."/>
            <person name="Beszteri B."/>
            <person name="Gruber A."/>
            <person name="Heijde M."/>
            <person name="Katinka M."/>
            <person name="Mock T."/>
            <person name="Valentin K."/>
            <person name="Verret F."/>
            <person name="Berges J.A."/>
            <person name="Brownlee C."/>
            <person name="Cadoret J.P."/>
            <person name="Chiovitti A."/>
            <person name="Choi C.J."/>
            <person name="Coesel S."/>
            <person name="De Martino A."/>
            <person name="Detter J.C."/>
            <person name="Durkin C."/>
            <person name="Falciatore A."/>
            <person name="Fournet J."/>
            <person name="Haruta M."/>
            <person name="Huysman M.J."/>
            <person name="Jenkins B.D."/>
            <person name="Jiroutova K."/>
            <person name="Jorgensen R.E."/>
            <person name="Joubert Y."/>
            <person name="Kaplan A."/>
            <person name="Kroger N."/>
            <person name="Kroth P.G."/>
            <person name="La Roche J."/>
            <person name="Lindquist E."/>
            <person name="Lommer M."/>
            <person name="Martin-Jezequel V."/>
            <person name="Lopez P.J."/>
            <person name="Lucas S."/>
            <person name="Mangogna M."/>
            <person name="McGinnis K."/>
            <person name="Medlin L.K."/>
            <person name="Montsant A."/>
            <person name="Oudot-Le Secq M.P."/>
            <person name="Napoli C."/>
            <person name="Obornik M."/>
            <person name="Parker M.S."/>
            <person name="Petit J.L."/>
            <person name="Porcel B.M."/>
            <person name="Poulsen N."/>
            <person name="Robison M."/>
            <person name="Rychlewski L."/>
            <person name="Rynearson T.A."/>
            <person name="Schmutz J."/>
            <person name="Shapiro H."/>
            <person name="Siaut M."/>
            <person name="Stanley M."/>
            <person name="Sussman M.R."/>
            <person name="Taylor A.R."/>
            <person name="Vardi A."/>
            <person name="von Dassow P."/>
            <person name="Vyverman W."/>
            <person name="Willis A."/>
            <person name="Wyrwicz L.S."/>
            <person name="Rokhsar D.S."/>
            <person name="Weissenbach J."/>
            <person name="Armbrust E.V."/>
            <person name="Green B.R."/>
            <person name="Van de Peer Y."/>
            <person name="Grigoriev I.V."/>
        </authorList>
    </citation>
    <scope>NUCLEOTIDE SEQUENCE [LARGE SCALE GENOMIC DNA]</scope>
    <source>
        <strain evidence="3 4">CCAP 1055/1</strain>
    </source>
</reference>
<name>B7FX97_PHATC</name>
<dbReference type="EMBL" id="CM000609">
    <property type="protein sequence ID" value="EEC49124.1"/>
    <property type="molecule type" value="Genomic_DNA"/>
</dbReference>
<dbReference type="KEGG" id="pti:PHATRDRAFT_34994"/>
<dbReference type="AlphaFoldDB" id="B7FX97"/>
<organism evidence="3 4">
    <name type="scientific">Phaeodactylum tricornutum (strain CCAP 1055/1)</name>
    <dbReference type="NCBI Taxonomy" id="556484"/>
    <lineage>
        <taxon>Eukaryota</taxon>
        <taxon>Sar</taxon>
        <taxon>Stramenopiles</taxon>
        <taxon>Ochrophyta</taxon>
        <taxon>Bacillariophyta</taxon>
        <taxon>Bacillariophyceae</taxon>
        <taxon>Bacillariophycidae</taxon>
        <taxon>Naviculales</taxon>
        <taxon>Phaeodactylaceae</taxon>
        <taxon>Phaeodactylum</taxon>
    </lineage>
</organism>
<dbReference type="OrthoDB" id="47630at2759"/>